<proteinExistence type="predicted"/>
<accession>A0A812JPQ8</accession>
<dbReference type="EMBL" id="CAJNIZ010002224">
    <property type="protein sequence ID" value="CAE7207826.1"/>
    <property type="molecule type" value="Genomic_DNA"/>
</dbReference>
<keyword evidence="2" id="KW-1185">Reference proteome</keyword>
<protein>
    <submittedName>
        <fullName evidence="1">Uncharacterized protein</fullName>
    </submittedName>
</protein>
<comment type="caution">
    <text evidence="1">The sequence shown here is derived from an EMBL/GenBank/DDBJ whole genome shotgun (WGS) entry which is preliminary data.</text>
</comment>
<dbReference type="Proteomes" id="UP000649617">
    <property type="component" value="Unassembled WGS sequence"/>
</dbReference>
<evidence type="ECO:0000313" key="1">
    <source>
        <dbReference type="EMBL" id="CAE7207826.1"/>
    </source>
</evidence>
<sequence length="456" mass="50183">MPTSGNGVADVRLSGRELCDALFVLAASRRFQGHAEVAQEVAKTLCFHYEEYLPELQLWPQTLPLVSEFLAWYCRDRRLIGTFLRTVLAPFWRKHEVAVQGALVPHHAQAVSAACSSCGRALPHDVLETVRGALCNWTTANVSQLGPRGTAGMALALSRVGPGLAGEDANARLLTMLVRRAGQLLEEAAEGSTKMMRRPLGQKVFKPLTSVQFFRADWLGMFLSALARGRCRDEVETLRRLLEAHLLPRQRSRLAFEAQNLALAANAVLKLDLLQLRLGDSTPLAALAPEVRRACIAMEGDSGARSACLLAHAFGSALVLLPTPPAPGDIVQLTQVYEKVLEDIFELSLSLRLLNIRVRFQLLSAVQCWFFASELGLKASLPSLHRAQRVLEKSGVLPDPVESLGDQDLISTKGHAEVAEALPKEWQARARMEDFAFPFWLDIVVARSSTKTVWAM</sequence>
<evidence type="ECO:0000313" key="2">
    <source>
        <dbReference type="Proteomes" id="UP000649617"/>
    </source>
</evidence>
<name>A0A812JPQ8_SYMPI</name>
<dbReference type="AlphaFoldDB" id="A0A812JPQ8"/>
<dbReference type="OrthoDB" id="444962at2759"/>
<organism evidence="1 2">
    <name type="scientific">Symbiodinium pilosum</name>
    <name type="common">Dinoflagellate</name>
    <dbReference type="NCBI Taxonomy" id="2952"/>
    <lineage>
        <taxon>Eukaryota</taxon>
        <taxon>Sar</taxon>
        <taxon>Alveolata</taxon>
        <taxon>Dinophyceae</taxon>
        <taxon>Suessiales</taxon>
        <taxon>Symbiodiniaceae</taxon>
        <taxon>Symbiodinium</taxon>
    </lineage>
</organism>
<gene>
    <name evidence="1" type="ORF">SPIL2461_LOCUS2088</name>
</gene>
<reference evidence="1" key="1">
    <citation type="submission" date="2021-02" db="EMBL/GenBank/DDBJ databases">
        <authorList>
            <person name="Dougan E. K."/>
            <person name="Rhodes N."/>
            <person name="Thang M."/>
            <person name="Chan C."/>
        </authorList>
    </citation>
    <scope>NUCLEOTIDE SEQUENCE</scope>
</reference>